<name>A0A4S9ENJ4_AURPU</name>
<protein>
    <submittedName>
        <fullName evidence="2">Uncharacterized protein</fullName>
    </submittedName>
</protein>
<dbReference type="PANTHER" id="PTHR42085">
    <property type="entry name" value="F-BOX DOMAIN-CONTAINING PROTEIN"/>
    <property type="match status" value="1"/>
</dbReference>
<accession>A0A4S9ENJ4</accession>
<dbReference type="Proteomes" id="UP000308953">
    <property type="component" value="Unassembled WGS sequence"/>
</dbReference>
<dbReference type="EMBL" id="QZAV01000178">
    <property type="protein sequence ID" value="THX36242.1"/>
    <property type="molecule type" value="Genomic_DNA"/>
</dbReference>
<evidence type="ECO:0000313" key="2">
    <source>
        <dbReference type="EMBL" id="THX36242.1"/>
    </source>
</evidence>
<dbReference type="InterPro" id="IPR038883">
    <property type="entry name" value="AN11006-like"/>
</dbReference>
<sequence>MTRTMSSLFNLPPEVRTIVYDHMVRDVHASDKRIIYCDHHSQYDESCQAIVEKPTMWFRSKMEFETDHQGRIDLLTEDGTFSEGTTVYGTCIPDTAIHHANIDSLLALASTCRQLRAEVLHHAWENADIRIFTIDDTYFEAMVHIFEMHLSTEVCELIRNLFIEVSDDCWMPCEVSEIAQFIMRRLPNLKQPTVAVARRDTEDWELDFEIGLKALSILPFSIDVEVEAYIHADIIHCGSLRPLIIHSAYKDFTKLAPDAEYWERATGWHNTFLLSSWRKWKQYQIAMRTQNEERQIDASLLEDTLGIRSEMAGWPVIASQITPKERWEVRREGKWEEGWLVREGIDDEAKQEPRDGSAEEHDAESA</sequence>
<reference evidence="2 3" key="1">
    <citation type="submission" date="2018-10" db="EMBL/GenBank/DDBJ databases">
        <title>Fifty Aureobasidium pullulans genomes reveal a recombining polyextremotolerant generalist.</title>
        <authorList>
            <person name="Gostincar C."/>
            <person name="Turk M."/>
            <person name="Zajc J."/>
            <person name="Gunde-Cimerman N."/>
        </authorList>
    </citation>
    <scope>NUCLEOTIDE SEQUENCE [LARGE SCALE GENOMIC DNA]</scope>
    <source>
        <strain evidence="2 3">EXF-9785</strain>
    </source>
</reference>
<dbReference type="PANTHER" id="PTHR42085:SF1">
    <property type="entry name" value="F-BOX DOMAIN-CONTAINING PROTEIN"/>
    <property type="match status" value="1"/>
</dbReference>
<organism evidence="2 3">
    <name type="scientific">Aureobasidium pullulans</name>
    <name type="common">Black yeast</name>
    <name type="synonym">Pullularia pullulans</name>
    <dbReference type="NCBI Taxonomy" id="5580"/>
    <lineage>
        <taxon>Eukaryota</taxon>
        <taxon>Fungi</taxon>
        <taxon>Dikarya</taxon>
        <taxon>Ascomycota</taxon>
        <taxon>Pezizomycotina</taxon>
        <taxon>Dothideomycetes</taxon>
        <taxon>Dothideomycetidae</taxon>
        <taxon>Dothideales</taxon>
        <taxon>Saccotheciaceae</taxon>
        <taxon>Aureobasidium</taxon>
    </lineage>
</organism>
<feature type="region of interest" description="Disordered" evidence="1">
    <location>
        <begin position="342"/>
        <end position="366"/>
    </location>
</feature>
<comment type="caution">
    <text evidence="2">The sequence shown here is derived from an EMBL/GenBank/DDBJ whole genome shotgun (WGS) entry which is preliminary data.</text>
</comment>
<dbReference type="AlphaFoldDB" id="A0A4S9ENJ4"/>
<evidence type="ECO:0000313" key="3">
    <source>
        <dbReference type="Proteomes" id="UP000308953"/>
    </source>
</evidence>
<proteinExistence type="predicted"/>
<evidence type="ECO:0000256" key="1">
    <source>
        <dbReference type="SAM" id="MobiDB-lite"/>
    </source>
</evidence>
<gene>
    <name evidence="2" type="ORF">D6D10_06839</name>
</gene>